<dbReference type="Pfam" id="PF13732">
    <property type="entry name" value="DrrA1-3_C"/>
    <property type="match status" value="1"/>
</dbReference>
<dbReference type="NCBIfam" id="TIGR01188">
    <property type="entry name" value="drrA"/>
    <property type="match status" value="1"/>
</dbReference>
<protein>
    <recommendedName>
        <fullName evidence="2">ABC-type xenobiotic transporter</fullName>
        <ecNumber evidence="2">7.6.2.2</ecNumber>
    </recommendedName>
</protein>
<feature type="region of interest" description="Disordered" evidence="11">
    <location>
        <begin position="315"/>
        <end position="377"/>
    </location>
</feature>
<evidence type="ECO:0000256" key="9">
    <source>
        <dbReference type="ARBA" id="ARBA00023251"/>
    </source>
</evidence>
<feature type="domain" description="ABC transporter" evidence="12">
    <location>
        <begin position="5"/>
        <end position="235"/>
    </location>
</feature>
<evidence type="ECO:0000256" key="11">
    <source>
        <dbReference type="SAM" id="MobiDB-lite"/>
    </source>
</evidence>
<dbReference type="GO" id="GO:0005886">
    <property type="term" value="C:plasma membrane"/>
    <property type="evidence" value="ECO:0007669"/>
    <property type="project" value="UniProtKB-SubCell"/>
</dbReference>
<evidence type="ECO:0000259" key="12">
    <source>
        <dbReference type="PROSITE" id="PS50893"/>
    </source>
</evidence>
<dbReference type="PROSITE" id="PS00211">
    <property type="entry name" value="ABC_TRANSPORTER_1"/>
    <property type="match status" value="1"/>
</dbReference>
<keyword evidence="6 13" id="KW-0067">ATP-binding</keyword>
<evidence type="ECO:0000256" key="4">
    <source>
        <dbReference type="ARBA" id="ARBA00022475"/>
    </source>
</evidence>
<dbReference type="EC" id="7.6.2.2" evidence="2"/>
<evidence type="ECO:0000256" key="7">
    <source>
        <dbReference type="ARBA" id="ARBA00022967"/>
    </source>
</evidence>
<dbReference type="STRING" id="553510.B1H19_25940"/>
<dbReference type="PROSITE" id="PS50893">
    <property type="entry name" value="ABC_TRANSPORTER_2"/>
    <property type="match status" value="1"/>
</dbReference>
<dbReference type="InterPro" id="IPR017871">
    <property type="entry name" value="ABC_transporter-like_CS"/>
</dbReference>
<dbReference type="InterPro" id="IPR005894">
    <property type="entry name" value="DrrA"/>
</dbReference>
<dbReference type="InterPro" id="IPR003439">
    <property type="entry name" value="ABC_transporter-like_ATP-bd"/>
</dbReference>
<dbReference type="Pfam" id="PF00005">
    <property type="entry name" value="ABC_tran"/>
    <property type="match status" value="1"/>
</dbReference>
<dbReference type="SUPFAM" id="SSF52540">
    <property type="entry name" value="P-loop containing nucleoside triphosphate hydrolases"/>
    <property type="match status" value="1"/>
</dbReference>
<sequence length="377" mass="39768">MPGAIYAEGLVKTFGDVRALDGVDLDVPEGTVLGMLGPNGAGKTTAVRVLTTLIRPDRGRAEVAGIDVLAHPDRVRRSIGLSGQFAAVDEYLTGRENLTMVGQLYQMSARDAKRRAVELLERFHLADAADRTAKTYSGGMRRRLDLAAALVVSPPVMFMDEPTTGLDPRNRQELWDVIQELVAGGTTLLLTTQYLEEADRLAHDICVVDHGRVIARGTSDQLKARTGGERVEVVVHDAEHIAVTEQVLRGFGEGDSTVDPHTRRITVPVTGGAKLLAEIIRELDGRGVEIDDIGLRRPTLDDVFISLTGHVAEATDAEATDGGRDAGTDGGPATGRDGGDGGGGGDGRDGGGGPVQGAAARETADADDKADDKEGVK</sequence>
<dbReference type="EMBL" id="CP020569">
    <property type="protein sequence ID" value="ARF57153.1"/>
    <property type="molecule type" value="Genomic_DNA"/>
</dbReference>
<evidence type="ECO:0000256" key="1">
    <source>
        <dbReference type="ARBA" id="ARBA00004413"/>
    </source>
</evidence>
<dbReference type="KEGG" id="sgv:B1H19_25940"/>
<evidence type="ECO:0000256" key="5">
    <source>
        <dbReference type="ARBA" id="ARBA00022741"/>
    </source>
</evidence>
<feature type="compositionally biased region" description="Basic and acidic residues" evidence="11">
    <location>
        <begin position="362"/>
        <end position="377"/>
    </location>
</feature>
<keyword evidence="3" id="KW-0813">Transport</keyword>
<evidence type="ECO:0000313" key="14">
    <source>
        <dbReference type="Proteomes" id="UP000192726"/>
    </source>
</evidence>
<dbReference type="InterPro" id="IPR025302">
    <property type="entry name" value="DrrA1/2-like_C"/>
</dbReference>
<dbReference type="Proteomes" id="UP000192726">
    <property type="component" value="Chromosome"/>
</dbReference>
<evidence type="ECO:0000256" key="2">
    <source>
        <dbReference type="ARBA" id="ARBA00012191"/>
    </source>
</evidence>
<evidence type="ECO:0000256" key="8">
    <source>
        <dbReference type="ARBA" id="ARBA00023136"/>
    </source>
</evidence>
<name>A0A1V0TW61_9ACTN</name>
<dbReference type="OrthoDB" id="9804819at2"/>
<dbReference type="InterPro" id="IPR050763">
    <property type="entry name" value="ABC_transporter_ATP-binding"/>
</dbReference>
<dbReference type="GO" id="GO:0046677">
    <property type="term" value="P:response to antibiotic"/>
    <property type="evidence" value="ECO:0007669"/>
    <property type="project" value="UniProtKB-KW"/>
</dbReference>
<reference evidence="13 14" key="1">
    <citation type="submission" date="2017-04" db="EMBL/GenBank/DDBJ databases">
        <title>Complete Genome Sequence of Streptomyces gilvosporeus F607, a Capable Producer of Natamycin.</title>
        <authorList>
            <person name="Zong G."/>
            <person name="Zhong C."/>
            <person name="Fu J."/>
            <person name="Qin R."/>
            <person name="Cao G."/>
        </authorList>
    </citation>
    <scope>NUCLEOTIDE SEQUENCE [LARGE SCALE GENOMIC DNA]</scope>
    <source>
        <strain evidence="13 14">F607</strain>
    </source>
</reference>
<keyword evidence="9" id="KW-0046">Antibiotic resistance</keyword>
<dbReference type="InterPro" id="IPR003593">
    <property type="entry name" value="AAA+_ATPase"/>
</dbReference>
<dbReference type="InterPro" id="IPR027417">
    <property type="entry name" value="P-loop_NTPase"/>
</dbReference>
<keyword evidence="4" id="KW-1003">Cell membrane</keyword>
<dbReference type="AlphaFoldDB" id="A0A1V0TW61"/>
<keyword evidence="5" id="KW-0547">Nucleotide-binding</keyword>
<dbReference type="FunFam" id="3.40.50.300:FF:000589">
    <property type="entry name" value="ABC transporter, ATP-binding subunit"/>
    <property type="match status" value="1"/>
</dbReference>
<accession>A0A1V0TW61</accession>
<keyword evidence="7" id="KW-1278">Translocase</keyword>
<evidence type="ECO:0000256" key="3">
    <source>
        <dbReference type="ARBA" id="ARBA00022448"/>
    </source>
</evidence>
<evidence type="ECO:0000256" key="6">
    <source>
        <dbReference type="ARBA" id="ARBA00022840"/>
    </source>
</evidence>
<comment type="similarity">
    <text evidence="10">Belongs to the ABC transporter superfamily. Drug exporter-1 (DrugE1) (TC 3.A.1.105) family.</text>
</comment>
<gene>
    <name evidence="13" type="ORF">B1H19_25940</name>
</gene>
<keyword evidence="8" id="KW-0472">Membrane</keyword>
<organism evidence="13 14">
    <name type="scientific">Streptomyces gilvosporeus</name>
    <dbReference type="NCBI Taxonomy" id="553510"/>
    <lineage>
        <taxon>Bacteria</taxon>
        <taxon>Bacillati</taxon>
        <taxon>Actinomycetota</taxon>
        <taxon>Actinomycetes</taxon>
        <taxon>Kitasatosporales</taxon>
        <taxon>Streptomycetaceae</taxon>
        <taxon>Streptomyces</taxon>
    </lineage>
</organism>
<comment type="subcellular location">
    <subcellularLocation>
        <location evidence="1">Cell membrane</location>
        <topology evidence="1">Peripheral membrane protein</topology>
        <orientation evidence="1">Cytoplasmic side</orientation>
    </subcellularLocation>
</comment>
<dbReference type="GO" id="GO:1900753">
    <property type="term" value="P:doxorubicin transport"/>
    <property type="evidence" value="ECO:0007669"/>
    <property type="project" value="InterPro"/>
</dbReference>
<feature type="compositionally biased region" description="Gly residues" evidence="11">
    <location>
        <begin position="340"/>
        <end position="355"/>
    </location>
</feature>
<dbReference type="GO" id="GO:0005524">
    <property type="term" value="F:ATP binding"/>
    <property type="evidence" value="ECO:0007669"/>
    <property type="project" value="UniProtKB-KW"/>
</dbReference>
<dbReference type="Gene3D" id="3.40.50.300">
    <property type="entry name" value="P-loop containing nucleotide triphosphate hydrolases"/>
    <property type="match status" value="1"/>
</dbReference>
<dbReference type="GO" id="GO:0043215">
    <property type="term" value="P:daunorubicin transport"/>
    <property type="evidence" value="ECO:0007669"/>
    <property type="project" value="InterPro"/>
</dbReference>
<dbReference type="GO" id="GO:0008559">
    <property type="term" value="F:ABC-type xenobiotic transporter activity"/>
    <property type="evidence" value="ECO:0007669"/>
    <property type="project" value="UniProtKB-EC"/>
</dbReference>
<evidence type="ECO:0000256" key="10">
    <source>
        <dbReference type="ARBA" id="ARBA00049985"/>
    </source>
</evidence>
<evidence type="ECO:0000313" key="13">
    <source>
        <dbReference type="EMBL" id="ARF57153.1"/>
    </source>
</evidence>
<dbReference type="GO" id="GO:0016887">
    <property type="term" value="F:ATP hydrolysis activity"/>
    <property type="evidence" value="ECO:0007669"/>
    <property type="project" value="InterPro"/>
</dbReference>
<proteinExistence type="inferred from homology"/>
<dbReference type="PANTHER" id="PTHR42711">
    <property type="entry name" value="ABC TRANSPORTER ATP-BINDING PROTEIN"/>
    <property type="match status" value="1"/>
</dbReference>
<dbReference type="SMART" id="SM00382">
    <property type="entry name" value="AAA"/>
    <property type="match status" value="1"/>
</dbReference>
<keyword evidence="14" id="KW-1185">Reference proteome</keyword>
<dbReference type="RefSeq" id="WP_083107163.1">
    <property type="nucleotide sequence ID" value="NZ_CP020569.1"/>
</dbReference>
<dbReference type="PANTHER" id="PTHR42711:SF19">
    <property type="entry name" value="DOXORUBICIN RESISTANCE ATP-BINDING PROTEIN DRRA"/>
    <property type="match status" value="1"/>
</dbReference>